<evidence type="ECO:0000313" key="4">
    <source>
        <dbReference type="Proteomes" id="UP000002320"/>
    </source>
</evidence>
<evidence type="ECO:0000313" key="2">
    <source>
        <dbReference type="EMBL" id="EDS27351.1"/>
    </source>
</evidence>
<proteinExistence type="predicted"/>
<gene>
    <name evidence="3" type="primary">6052384</name>
    <name evidence="2" type="ORF">CpipJ_CPIJ018491</name>
</gene>
<dbReference type="KEGG" id="cqu:CpipJ_CPIJ018491"/>
<feature type="region of interest" description="Disordered" evidence="1">
    <location>
        <begin position="250"/>
        <end position="269"/>
    </location>
</feature>
<dbReference type="VEuPathDB" id="VectorBase:CPIJ018491"/>
<dbReference type="Proteomes" id="UP000002320">
    <property type="component" value="Unassembled WGS sequence"/>
</dbReference>
<dbReference type="EnsemblMetazoa" id="CPIJ018491-RA">
    <property type="protein sequence ID" value="CPIJ018491-PA"/>
    <property type="gene ID" value="CPIJ018491"/>
</dbReference>
<name>B0XG98_CULQU</name>
<evidence type="ECO:0000313" key="3">
    <source>
        <dbReference type="EnsemblMetazoa" id="CPIJ018491-PA"/>
    </source>
</evidence>
<sequence length="323" mass="35896">MSLRDNTLKRTKTSSKSINATHRTEFSHNATRNESGFDGADTGAEEYASGFVEAAHISDFQFENQRKTVHNYGRRLIRRWRKDRVEVVQAAYDTDGKMVFESLIANQAGDKRKKLKIANLEEADGFFGLPNGAEQVVIEEMMVKKQHRNLMTENKPNEYPRTVLPASGGNVRRPIRSFAGAPAVEISSRNQQYRRALILEFLLFLADTNSFAGASNGGPLLNLDHREDSIKSNGLPAPVSMLAEFFKDGQLQSEHSRARPHRRDSSAQKDRALNALNQLGSIQRKINGSSAAFSKGGNSKLDVPKHCSRALVPPHGTFVPQPP</sequence>
<dbReference type="HOGENOM" id="CLU_074661_0_0_1"/>
<dbReference type="AlphaFoldDB" id="B0XG98"/>
<dbReference type="OrthoDB" id="10257301at2759"/>
<organism>
    <name type="scientific">Culex quinquefasciatus</name>
    <name type="common">Southern house mosquito</name>
    <name type="synonym">Culex pungens</name>
    <dbReference type="NCBI Taxonomy" id="7176"/>
    <lineage>
        <taxon>Eukaryota</taxon>
        <taxon>Metazoa</taxon>
        <taxon>Ecdysozoa</taxon>
        <taxon>Arthropoda</taxon>
        <taxon>Hexapoda</taxon>
        <taxon>Insecta</taxon>
        <taxon>Pterygota</taxon>
        <taxon>Neoptera</taxon>
        <taxon>Endopterygota</taxon>
        <taxon>Diptera</taxon>
        <taxon>Nematocera</taxon>
        <taxon>Culicoidea</taxon>
        <taxon>Culicidae</taxon>
        <taxon>Culicinae</taxon>
        <taxon>Culicini</taxon>
        <taxon>Culex</taxon>
        <taxon>Culex</taxon>
    </lineage>
</organism>
<dbReference type="EMBL" id="DS233003">
    <property type="protein sequence ID" value="EDS27351.1"/>
    <property type="molecule type" value="Genomic_DNA"/>
</dbReference>
<dbReference type="eggNOG" id="KOG0282">
    <property type="taxonomic scope" value="Eukaryota"/>
</dbReference>
<evidence type="ECO:0000256" key="1">
    <source>
        <dbReference type="SAM" id="MobiDB-lite"/>
    </source>
</evidence>
<reference evidence="3" key="2">
    <citation type="submission" date="2021-02" db="UniProtKB">
        <authorList>
            <consortium name="EnsemblMetazoa"/>
        </authorList>
    </citation>
    <scope>IDENTIFICATION</scope>
    <source>
        <strain evidence="3">JHB</strain>
    </source>
</reference>
<reference evidence="2" key="1">
    <citation type="submission" date="2007-03" db="EMBL/GenBank/DDBJ databases">
        <title>Annotation of Culex pipiens quinquefasciatus.</title>
        <authorList>
            <consortium name="The Broad Institute Genome Sequencing Platform"/>
            <person name="Atkinson P.W."/>
            <person name="Hemingway J."/>
            <person name="Christensen B.M."/>
            <person name="Higgs S."/>
            <person name="Kodira C."/>
            <person name="Hannick L."/>
            <person name="Megy K."/>
            <person name="O'Leary S."/>
            <person name="Pearson M."/>
            <person name="Haas B.J."/>
            <person name="Mauceli E."/>
            <person name="Wortman J.R."/>
            <person name="Lee N.H."/>
            <person name="Guigo R."/>
            <person name="Stanke M."/>
            <person name="Alvarado L."/>
            <person name="Amedeo P."/>
            <person name="Antoine C.H."/>
            <person name="Arensburger P."/>
            <person name="Bidwell S.L."/>
            <person name="Crawford M."/>
            <person name="Camaro F."/>
            <person name="Devon K."/>
            <person name="Engels R."/>
            <person name="Hammond M."/>
            <person name="Howarth C."/>
            <person name="Koehrsen M."/>
            <person name="Lawson D."/>
            <person name="Montgomery P."/>
            <person name="Nene V."/>
            <person name="Nusbaum C."/>
            <person name="Puiu D."/>
            <person name="Romero-Severson J."/>
            <person name="Severson D.W."/>
            <person name="Shumway M."/>
            <person name="Sisk P."/>
            <person name="Stolte C."/>
            <person name="Zeng Q."/>
            <person name="Eisenstadt E."/>
            <person name="Fraser-Liggett C."/>
            <person name="Strausberg R."/>
            <person name="Galagan J."/>
            <person name="Birren B."/>
            <person name="Collins F.H."/>
        </authorList>
    </citation>
    <scope>NUCLEOTIDE SEQUENCE [LARGE SCALE GENOMIC DNA]</scope>
    <source>
        <strain evidence="2">JHB</strain>
    </source>
</reference>
<accession>B0XG98</accession>
<protein>
    <submittedName>
        <fullName evidence="2 3">Pre-mRNA splicing factor prp17</fullName>
    </submittedName>
</protein>
<feature type="region of interest" description="Disordered" evidence="1">
    <location>
        <begin position="1"/>
        <end position="38"/>
    </location>
</feature>
<dbReference type="VEuPathDB" id="VectorBase:CQUJHB011894"/>
<feature type="compositionally biased region" description="Polar residues" evidence="1">
    <location>
        <begin position="14"/>
        <end position="34"/>
    </location>
</feature>
<keyword evidence="4" id="KW-1185">Reference proteome</keyword>
<dbReference type="InParanoid" id="B0XG98"/>
<dbReference type="STRING" id="7176.B0XG98"/>